<feature type="transmembrane region" description="Helical" evidence="1">
    <location>
        <begin position="68"/>
        <end position="89"/>
    </location>
</feature>
<dbReference type="InterPro" id="IPR037185">
    <property type="entry name" value="EmrE-like"/>
</dbReference>
<reference evidence="3" key="1">
    <citation type="submission" date="2022-06" db="EMBL/GenBank/DDBJ databases">
        <title>Gramella sediminis sp. nov., isolated from deep-sea sediment of the Indian Ocean.</title>
        <authorList>
            <person name="Yang L."/>
        </authorList>
    </citation>
    <scope>NUCLEOTIDE SEQUENCE</scope>
    <source>
        <strain evidence="3">HMD3159</strain>
    </source>
</reference>
<feature type="transmembrane region" description="Helical" evidence="1">
    <location>
        <begin position="181"/>
        <end position="201"/>
    </location>
</feature>
<keyword evidence="1" id="KW-0812">Transmembrane</keyword>
<comment type="caution">
    <text evidence="3">The sequence shown here is derived from an EMBL/GenBank/DDBJ whole genome shotgun (WGS) entry which is preliminary data.</text>
</comment>
<feature type="transmembrane region" description="Helical" evidence="1">
    <location>
        <begin position="149"/>
        <end position="169"/>
    </location>
</feature>
<feature type="transmembrane region" description="Helical" evidence="1">
    <location>
        <begin position="95"/>
        <end position="117"/>
    </location>
</feature>
<gene>
    <name evidence="3" type="ORF">NE848_14300</name>
</gene>
<feature type="transmembrane region" description="Helical" evidence="1">
    <location>
        <begin position="239"/>
        <end position="259"/>
    </location>
</feature>
<evidence type="ECO:0000259" key="2">
    <source>
        <dbReference type="Pfam" id="PF00892"/>
    </source>
</evidence>
<evidence type="ECO:0000256" key="1">
    <source>
        <dbReference type="SAM" id="Phobius"/>
    </source>
</evidence>
<evidence type="ECO:0000313" key="4">
    <source>
        <dbReference type="Proteomes" id="UP001155077"/>
    </source>
</evidence>
<evidence type="ECO:0000313" key="3">
    <source>
        <dbReference type="EMBL" id="MCM8570563.1"/>
    </source>
</evidence>
<feature type="transmembrane region" description="Helical" evidence="1">
    <location>
        <begin position="213"/>
        <end position="232"/>
    </location>
</feature>
<feature type="transmembrane region" description="Helical" evidence="1">
    <location>
        <begin position="265"/>
        <end position="286"/>
    </location>
</feature>
<feature type="transmembrane region" description="Helical" evidence="1">
    <location>
        <begin position="124"/>
        <end position="143"/>
    </location>
</feature>
<keyword evidence="1" id="KW-1133">Transmembrane helix</keyword>
<dbReference type="InterPro" id="IPR000620">
    <property type="entry name" value="EamA_dom"/>
</dbReference>
<proteinExistence type="predicted"/>
<dbReference type="Proteomes" id="UP001155077">
    <property type="component" value="Unassembled WGS sequence"/>
</dbReference>
<dbReference type="EMBL" id="JAMSCK010000005">
    <property type="protein sequence ID" value="MCM8570563.1"/>
    <property type="molecule type" value="Genomic_DNA"/>
</dbReference>
<feature type="transmembrane region" description="Helical" evidence="1">
    <location>
        <begin position="12"/>
        <end position="33"/>
    </location>
</feature>
<feature type="domain" description="EamA" evidence="2">
    <location>
        <begin position="152"/>
        <end position="280"/>
    </location>
</feature>
<dbReference type="RefSeq" id="WP_252114814.1">
    <property type="nucleotide sequence ID" value="NZ_JAMSCK010000005.1"/>
</dbReference>
<protein>
    <submittedName>
        <fullName evidence="3">DMT family transporter</fullName>
    </submittedName>
</protein>
<dbReference type="PANTHER" id="PTHR22911:SF79">
    <property type="entry name" value="MOBA-LIKE NTP TRANSFERASE DOMAIN-CONTAINING PROTEIN"/>
    <property type="match status" value="1"/>
</dbReference>
<feature type="transmembrane region" description="Helical" evidence="1">
    <location>
        <begin position="39"/>
        <end position="56"/>
    </location>
</feature>
<name>A0ABT0Z4B3_9FLAO</name>
<dbReference type="SUPFAM" id="SSF103481">
    <property type="entry name" value="Multidrug resistance efflux transporter EmrE"/>
    <property type="match status" value="2"/>
</dbReference>
<organism evidence="3 4">
    <name type="scientific">Gramella jeungdoensis</name>
    <dbReference type="NCBI Taxonomy" id="708091"/>
    <lineage>
        <taxon>Bacteria</taxon>
        <taxon>Pseudomonadati</taxon>
        <taxon>Bacteroidota</taxon>
        <taxon>Flavobacteriia</taxon>
        <taxon>Flavobacteriales</taxon>
        <taxon>Flavobacteriaceae</taxon>
        <taxon>Christiangramia</taxon>
    </lineage>
</organism>
<keyword evidence="4" id="KW-1185">Reference proteome</keyword>
<keyword evidence="1" id="KW-0472">Membrane</keyword>
<feature type="domain" description="EamA" evidence="2">
    <location>
        <begin position="16"/>
        <end position="140"/>
    </location>
</feature>
<accession>A0ABT0Z4B3</accession>
<sequence>MSQQKQHLVKILQLNFAVLLISTSGVLGRYIVLHPAVTIFYRTLIASLVFYLFCRWKKIDLKIENKRDLLKIIIAGVLLGGHWVTYFFSLQFSNVAIALLSLFTYPVITSILEPFILKTKFNRISILLGVLVLGGVYFLSPQMDFENNYFLAVILGVVSAFLYALRNILMKREVEKYNGTTLMFYQIVVVAICLFPAVFFSDFGGVIQQWKPLLTLAVLTTCIGHTLFLLSFRNFTISTASIMSSMQPVYGIVLGILFLDEIPSLKTLIGGVLIISAVVIESSLSFRKKSG</sequence>
<dbReference type="Pfam" id="PF00892">
    <property type="entry name" value="EamA"/>
    <property type="match status" value="2"/>
</dbReference>
<dbReference type="PANTHER" id="PTHR22911">
    <property type="entry name" value="ACYL-MALONYL CONDENSING ENZYME-RELATED"/>
    <property type="match status" value="1"/>
</dbReference>